<evidence type="ECO:0000313" key="1">
    <source>
        <dbReference type="EMBL" id="KAH9291378.1"/>
    </source>
</evidence>
<sequence length="95" mass="11016">YKGDFVDQCIDLEPMICTKEGKETLFDKGIIQLKTNTIPRGLVSLESNFDNVDRIVNRFMEASRDIEEHDLGTKEKPRKIWLGSNLSKKEKHSYI</sequence>
<feature type="non-terminal residue" evidence="1">
    <location>
        <position position="1"/>
    </location>
</feature>
<accession>A0AA38C7Z3</accession>
<gene>
    <name evidence="1" type="ORF">KI387_043437</name>
</gene>
<dbReference type="Proteomes" id="UP000824469">
    <property type="component" value="Unassembled WGS sequence"/>
</dbReference>
<proteinExistence type="predicted"/>
<reference evidence="1 2" key="1">
    <citation type="journal article" date="2021" name="Nat. Plants">
        <title>The Taxus genome provides insights into paclitaxel biosynthesis.</title>
        <authorList>
            <person name="Xiong X."/>
            <person name="Gou J."/>
            <person name="Liao Q."/>
            <person name="Li Y."/>
            <person name="Zhou Q."/>
            <person name="Bi G."/>
            <person name="Li C."/>
            <person name="Du R."/>
            <person name="Wang X."/>
            <person name="Sun T."/>
            <person name="Guo L."/>
            <person name="Liang H."/>
            <person name="Lu P."/>
            <person name="Wu Y."/>
            <person name="Zhang Z."/>
            <person name="Ro D.K."/>
            <person name="Shang Y."/>
            <person name="Huang S."/>
            <person name="Yan J."/>
        </authorList>
    </citation>
    <scope>NUCLEOTIDE SEQUENCE [LARGE SCALE GENOMIC DNA]</scope>
    <source>
        <strain evidence="1">Ta-2019</strain>
    </source>
</reference>
<evidence type="ECO:0000313" key="2">
    <source>
        <dbReference type="Proteomes" id="UP000824469"/>
    </source>
</evidence>
<dbReference type="AlphaFoldDB" id="A0AA38C7Z3"/>
<keyword evidence="2" id="KW-1185">Reference proteome</keyword>
<organism evidence="1 2">
    <name type="scientific">Taxus chinensis</name>
    <name type="common">Chinese yew</name>
    <name type="synonym">Taxus wallichiana var. chinensis</name>
    <dbReference type="NCBI Taxonomy" id="29808"/>
    <lineage>
        <taxon>Eukaryota</taxon>
        <taxon>Viridiplantae</taxon>
        <taxon>Streptophyta</taxon>
        <taxon>Embryophyta</taxon>
        <taxon>Tracheophyta</taxon>
        <taxon>Spermatophyta</taxon>
        <taxon>Pinopsida</taxon>
        <taxon>Pinidae</taxon>
        <taxon>Conifers II</taxon>
        <taxon>Cupressales</taxon>
        <taxon>Taxaceae</taxon>
        <taxon>Taxus</taxon>
    </lineage>
</organism>
<comment type="caution">
    <text evidence="1">The sequence shown here is derived from an EMBL/GenBank/DDBJ whole genome shotgun (WGS) entry which is preliminary data.</text>
</comment>
<protein>
    <submittedName>
        <fullName evidence="1">Uncharacterized protein</fullName>
    </submittedName>
</protein>
<dbReference type="EMBL" id="JAHRHJ020003655">
    <property type="protein sequence ID" value="KAH9291378.1"/>
    <property type="molecule type" value="Genomic_DNA"/>
</dbReference>
<name>A0AA38C7Z3_TAXCH</name>